<keyword evidence="1" id="KW-0812">Transmembrane</keyword>
<dbReference type="RefSeq" id="WP_278068184.1">
    <property type="nucleotide sequence ID" value="NZ_CP090642.1"/>
</dbReference>
<dbReference type="Proteomes" id="UP001220209">
    <property type="component" value="Chromosome 3"/>
</dbReference>
<dbReference type="EMBL" id="CP090642">
    <property type="protein sequence ID" value="WFN23087.1"/>
    <property type="molecule type" value="Genomic_DNA"/>
</dbReference>
<reference evidence="2 3" key="1">
    <citation type="submission" date="2021-12" db="EMBL/GenBank/DDBJ databases">
        <title>Genomic and phenotypic characterization of three Burkholderia contaminans isolates recovered from different sources.</title>
        <authorList>
            <person name="Lopez De Volder A."/>
            <person name="Fan Y."/>
            <person name="Nunvar J."/>
            <person name="Herrera T."/>
            <person name="Timp W."/>
            <person name="Degrossi J."/>
        </authorList>
    </citation>
    <scope>NUCLEOTIDE SEQUENCE [LARGE SCALE GENOMIC DNA]</scope>
    <source>
        <strain evidence="2 3">LMG 23361</strain>
    </source>
</reference>
<evidence type="ECO:0000313" key="2">
    <source>
        <dbReference type="EMBL" id="WFN23087.1"/>
    </source>
</evidence>
<sequence>MGAAVGVAALGALVAGRGAAIVAGAARGFAVAAVLVALCIVLAARWPGDAPDSGSRA</sequence>
<proteinExistence type="predicted"/>
<evidence type="ECO:0008006" key="4">
    <source>
        <dbReference type="Google" id="ProtNLM"/>
    </source>
</evidence>
<protein>
    <recommendedName>
        <fullName evidence="4">MFS transporter</fullName>
    </recommendedName>
</protein>
<dbReference type="AlphaFoldDB" id="A0ABD7YDU0"/>
<keyword evidence="1" id="KW-0472">Membrane</keyword>
<evidence type="ECO:0000256" key="1">
    <source>
        <dbReference type="SAM" id="Phobius"/>
    </source>
</evidence>
<name>A0ABD7YDU0_9BURK</name>
<evidence type="ECO:0000313" key="3">
    <source>
        <dbReference type="Proteomes" id="UP001220209"/>
    </source>
</evidence>
<organism evidence="2 3">
    <name type="scientific">Burkholderia contaminans</name>
    <dbReference type="NCBI Taxonomy" id="488447"/>
    <lineage>
        <taxon>Bacteria</taxon>
        <taxon>Pseudomonadati</taxon>
        <taxon>Pseudomonadota</taxon>
        <taxon>Betaproteobacteria</taxon>
        <taxon>Burkholderiales</taxon>
        <taxon>Burkholderiaceae</taxon>
        <taxon>Burkholderia</taxon>
        <taxon>Burkholderia cepacia complex</taxon>
    </lineage>
</organism>
<keyword evidence="1" id="KW-1133">Transmembrane helix</keyword>
<feature type="transmembrane region" description="Helical" evidence="1">
    <location>
        <begin position="29"/>
        <end position="46"/>
    </location>
</feature>
<accession>A0ABD7YDU0</accession>
<gene>
    <name evidence="2" type="ORF">LXE91_34675</name>
</gene>